<protein>
    <submittedName>
        <fullName evidence="1">Hypothetical_protein</fullName>
    </submittedName>
</protein>
<sequence length="125" mass="14233">MNFEKFQQKSITLFKKSLEAANITKQFLLEKFADVVDELVSTMDPPETPIYFSLHQCTLQQPIPQFITNATTLIADQPFEPLQDQILLARLNSNNLILGEQFERLKRSVFAPPLPPFSPPVFNPG</sequence>
<evidence type="ECO:0000313" key="1">
    <source>
        <dbReference type="EMBL" id="CAL6023134.1"/>
    </source>
</evidence>
<accession>A0ABP1IT72</accession>
<dbReference type="Proteomes" id="UP001642409">
    <property type="component" value="Unassembled WGS sequence"/>
</dbReference>
<gene>
    <name evidence="1" type="ORF">HINF_LOCUS28986</name>
</gene>
<evidence type="ECO:0000313" key="2">
    <source>
        <dbReference type="Proteomes" id="UP001642409"/>
    </source>
</evidence>
<reference evidence="1 2" key="1">
    <citation type="submission" date="2024-07" db="EMBL/GenBank/DDBJ databases">
        <authorList>
            <person name="Akdeniz Z."/>
        </authorList>
    </citation>
    <scope>NUCLEOTIDE SEQUENCE [LARGE SCALE GENOMIC DNA]</scope>
</reference>
<dbReference type="EMBL" id="CAXDID020000092">
    <property type="protein sequence ID" value="CAL6023134.1"/>
    <property type="molecule type" value="Genomic_DNA"/>
</dbReference>
<proteinExistence type="predicted"/>
<keyword evidence="2" id="KW-1185">Reference proteome</keyword>
<name>A0ABP1IT72_9EUKA</name>
<organism evidence="1 2">
    <name type="scientific">Hexamita inflata</name>
    <dbReference type="NCBI Taxonomy" id="28002"/>
    <lineage>
        <taxon>Eukaryota</taxon>
        <taxon>Metamonada</taxon>
        <taxon>Diplomonadida</taxon>
        <taxon>Hexamitidae</taxon>
        <taxon>Hexamitinae</taxon>
        <taxon>Hexamita</taxon>
    </lineage>
</organism>
<comment type="caution">
    <text evidence="1">The sequence shown here is derived from an EMBL/GenBank/DDBJ whole genome shotgun (WGS) entry which is preliminary data.</text>
</comment>